<dbReference type="InterPro" id="IPR036034">
    <property type="entry name" value="PDZ_sf"/>
</dbReference>
<dbReference type="Gene3D" id="3.30.750.170">
    <property type="match status" value="1"/>
</dbReference>
<reference evidence="4 5" key="1">
    <citation type="submission" date="2024-04" db="EMBL/GenBank/DDBJ databases">
        <title>whole genome sequencing of Lutimonas vermicola strain IMCC1616.</title>
        <authorList>
            <person name="Bae S.S."/>
        </authorList>
    </citation>
    <scope>NUCLEOTIDE SEQUENCE [LARGE SCALE GENOMIC DNA]</scope>
    <source>
        <strain evidence="4 5">IMCC1616</strain>
    </source>
</reference>
<evidence type="ECO:0000313" key="4">
    <source>
        <dbReference type="EMBL" id="MEL4454801.1"/>
    </source>
</evidence>
<dbReference type="SMART" id="SM00245">
    <property type="entry name" value="TSPc"/>
    <property type="match status" value="1"/>
</dbReference>
<feature type="chain" id="PRO_5046356167" evidence="1">
    <location>
        <begin position="25"/>
        <end position="507"/>
    </location>
</feature>
<keyword evidence="5" id="KW-1185">Reference proteome</keyword>
<evidence type="ECO:0000259" key="3">
    <source>
        <dbReference type="SMART" id="SM00245"/>
    </source>
</evidence>
<dbReference type="RefSeq" id="WP_342158438.1">
    <property type="nucleotide sequence ID" value="NZ_JBCDNA010000001.1"/>
</dbReference>
<dbReference type="Gene3D" id="2.30.42.10">
    <property type="match status" value="1"/>
</dbReference>
<dbReference type="Gene3D" id="3.90.226.10">
    <property type="entry name" value="2-enoyl-CoA Hydratase, Chain A, domain 1"/>
    <property type="match status" value="1"/>
</dbReference>
<dbReference type="Pfam" id="PF18294">
    <property type="entry name" value="Pept_S41_N"/>
    <property type="match status" value="1"/>
</dbReference>
<evidence type="ECO:0000259" key="2">
    <source>
        <dbReference type="SMART" id="SM00228"/>
    </source>
</evidence>
<protein>
    <submittedName>
        <fullName evidence="4">S41 family peptidase</fullName>
    </submittedName>
</protein>
<dbReference type="SUPFAM" id="SSF52096">
    <property type="entry name" value="ClpP/crotonase"/>
    <property type="match status" value="1"/>
</dbReference>
<dbReference type="PROSITE" id="PS51257">
    <property type="entry name" value="PROKAR_LIPOPROTEIN"/>
    <property type="match status" value="1"/>
</dbReference>
<gene>
    <name evidence="4" type="ORF">AABB81_02755</name>
</gene>
<dbReference type="EMBL" id="JBCDNA010000001">
    <property type="protein sequence ID" value="MEL4454801.1"/>
    <property type="molecule type" value="Genomic_DNA"/>
</dbReference>
<dbReference type="InterPro" id="IPR005151">
    <property type="entry name" value="Tail-specific_protease"/>
</dbReference>
<feature type="domain" description="Tail specific protease" evidence="3">
    <location>
        <begin position="206"/>
        <end position="437"/>
    </location>
</feature>
<dbReference type="PANTHER" id="PTHR32060:SF30">
    <property type="entry name" value="CARBOXY-TERMINAL PROCESSING PROTEASE CTPA"/>
    <property type="match status" value="1"/>
</dbReference>
<dbReference type="InterPro" id="IPR041613">
    <property type="entry name" value="Pept_S41_N"/>
</dbReference>
<evidence type="ECO:0000256" key="1">
    <source>
        <dbReference type="SAM" id="SignalP"/>
    </source>
</evidence>
<name>A0ABU9KX80_9FLAO</name>
<organism evidence="4 5">
    <name type="scientific">Lutimonas vermicola</name>
    <dbReference type="NCBI Taxonomy" id="414288"/>
    <lineage>
        <taxon>Bacteria</taxon>
        <taxon>Pseudomonadati</taxon>
        <taxon>Bacteroidota</taxon>
        <taxon>Flavobacteriia</taxon>
        <taxon>Flavobacteriales</taxon>
        <taxon>Flavobacteriaceae</taxon>
        <taxon>Lutimonas</taxon>
    </lineage>
</organism>
<dbReference type="PANTHER" id="PTHR32060">
    <property type="entry name" value="TAIL-SPECIFIC PROTEASE"/>
    <property type="match status" value="1"/>
</dbReference>
<dbReference type="InterPro" id="IPR029045">
    <property type="entry name" value="ClpP/crotonase-like_dom_sf"/>
</dbReference>
<feature type="domain" description="PDZ" evidence="2">
    <location>
        <begin position="127"/>
        <end position="201"/>
    </location>
</feature>
<dbReference type="CDD" id="cd07561">
    <property type="entry name" value="Peptidase_S41_CPP_like"/>
    <property type="match status" value="1"/>
</dbReference>
<evidence type="ECO:0000313" key="5">
    <source>
        <dbReference type="Proteomes" id="UP001474120"/>
    </source>
</evidence>
<dbReference type="Proteomes" id="UP001474120">
    <property type="component" value="Unassembled WGS sequence"/>
</dbReference>
<proteinExistence type="predicted"/>
<sequence>MIKDFSKWAFLLAFLVFVSCSDSNDIPDNPNPGTQTTLKDPVNNFIWKGMNSWYNWQLDVPNLADSKDDIQEDYINFLNGYTDYRNLMYSLSYRHISLVGAANAVDRFSWFVDDYEVQANAFQGISTRFGFTQRTIQINEAGDIVIAILLVENDSPAARAGMKRGDIVNAINGIILNTGTVDAAFAGLSNETVTLSFVSENDGVLTQLDDKTMTRAVVTANPVHVQKIFNDIGGKKVGYLLYNSFDDSWNDELNEAFAIFKAEGINELVLDFRFNGGGSGLATNYLASMIYGQGGTGLFYETKFNAKHSQYNSGEFFQNDLIIQNSNLDVIGEEPVNRLNTLDRLYVLTSGSTASASELIINGLKPYMSTVKLIGTTTYGKNVGSITLYDSPDTDFLSKDEANTAHKYAMQPICIQVFNKNGESDYTQGFQPDIEVDDTYNWNAILPFGDRNEALLKVALDDISGIAAKQTLSKYQLQAREIKMTLPEDRYDSEMYFDHLIKKQLKP</sequence>
<accession>A0ABU9KX80</accession>
<dbReference type="Pfam" id="PF03572">
    <property type="entry name" value="Peptidase_S41"/>
    <property type="match status" value="1"/>
</dbReference>
<dbReference type="InterPro" id="IPR001478">
    <property type="entry name" value="PDZ"/>
</dbReference>
<keyword evidence="1" id="KW-0732">Signal</keyword>
<dbReference type="SMART" id="SM00228">
    <property type="entry name" value="PDZ"/>
    <property type="match status" value="1"/>
</dbReference>
<feature type="signal peptide" evidence="1">
    <location>
        <begin position="1"/>
        <end position="24"/>
    </location>
</feature>
<dbReference type="SUPFAM" id="SSF50156">
    <property type="entry name" value="PDZ domain-like"/>
    <property type="match status" value="1"/>
</dbReference>
<comment type="caution">
    <text evidence="4">The sequence shown here is derived from an EMBL/GenBank/DDBJ whole genome shotgun (WGS) entry which is preliminary data.</text>
</comment>